<sequence length="57" mass="6804">MFTIITIGLAVFSIIKIILFFYSYQRFERKQKRKVESTDQQKQAQENDAVPSKKFPF</sequence>
<evidence type="ECO:0000313" key="1">
    <source>
        <dbReference type="EMBL" id="SQF67340.1"/>
    </source>
</evidence>
<protein>
    <submittedName>
        <fullName evidence="1">Membrane protein</fullName>
    </submittedName>
</protein>
<proteinExistence type="predicted"/>
<name>A0A9X8SZZ2_STREQ</name>
<reference evidence="1 2" key="1">
    <citation type="submission" date="2018-06" db="EMBL/GenBank/DDBJ databases">
        <authorList>
            <consortium name="Pathogen Informatics"/>
            <person name="Doyle S."/>
        </authorList>
    </citation>
    <scope>NUCLEOTIDE SEQUENCE [LARGE SCALE GENOMIC DNA]</scope>
    <source>
        <strain evidence="1 2">NCTC6179</strain>
    </source>
</reference>
<evidence type="ECO:0000313" key="2">
    <source>
        <dbReference type="Proteomes" id="UP000249571"/>
    </source>
</evidence>
<organism evidence="1 2">
    <name type="scientific">Streptococcus dysgalactiae subsp. equisimilis</name>
    <name type="common">Streptococcus equisimilis</name>
    <dbReference type="NCBI Taxonomy" id="119602"/>
    <lineage>
        <taxon>Bacteria</taxon>
        <taxon>Bacillati</taxon>
        <taxon>Bacillota</taxon>
        <taxon>Bacilli</taxon>
        <taxon>Lactobacillales</taxon>
        <taxon>Streptococcaceae</taxon>
        <taxon>Streptococcus</taxon>
    </lineage>
</organism>
<dbReference type="RefSeq" id="WP_014612444.1">
    <property type="nucleotide sequence ID" value="NZ_AP023393.1"/>
</dbReference>
<dbReference type="AlphaFoldDB" id="A0A9X8SZZ2"/>
<dbReference type="Proteomes" id="UP000249571">
    <property type="component" value="Chromosome 1"/>
</dbReference>
<accession>A0A9X8SZZ2</accession>
<gene>
    <name evidence="1" type="ORF">NCTC6179_01530</name>
</gene>
<dbReference type="GeneID" id="83691030"/>
<dbReference type="EMBL" id="LS483361">
    <property type="protein sequence ID" value="SQF67340.1"/>
    <property type="molecule type" value="Genomic_DNA"/>
</dbReference>